<evidence type="ECO:0000256" key="2">
    <source>
        <dbReference type="ARBA" id="ARBA00023134"/>
    </source>
</evidence>
<name>D2V1Z4_NAEGR</name>
<dbReference type="Gene3D" id="3.40.50.300">
    <property type="entry name" value="P-loop containing nucleotide triphosphate hydrolases"/>
    <property type="match status" value="1"/>
</dbReference>
<dbReference type="GO" id="GO:0003924">
    <property type="term" value="F:GTPase activity"/>
    <property type="evidence" value="ECO:0007669"/>
    <property type="project" value="InterPro"/>
</dbReference>
<proteinExistence type="predicted"/>
<feature type="region of interest" description="Disordered" evidence="3">
    <location>
        <begin position="114"/>
        <end position="139"/>
    </location>
</feature>
<evidence type="ECO:0000313" key="4">
    <source>
        <dbReference type="EMBL" id="EFC49246.1"/>
    </source>
</evidence>
<dbReference type="SUPFAM" id="SSF52540">
    <property type="entry name" value="P-loop containing nucleoside triphosphate hydrolases"/>
    <property type="match status" value="1"/>
</dbReference>
<keyword evidence="2" id="KW-0342">GTP-binding</keyword>
<evidence type="ECO:0000256" key="1">
    <source>
        <dbReference type="ARBA" id="ARBA00022741"/>
    </source>
</evidence>
<dbReference type="InterPro" id="IPR027417">
    <property type="entry name" value="P-loop_NTPase"/>
</dbReference>
<gene>
    <name evidence="4" type="ORF">NAEGRDRAFT_78196</name>
</gene>
<dbReference type="PANTHER" id="PTHR24073">
    <property type="entry name" value="DRAB5-RELATED"/>
    <property type="match status" value="1"/>
</dbReference>
<dbReference type="RefSeq" id="XP_002681990.1">
    <property type="nucleotide sequence ID" value="XM_002681944.1"/>
</dbReference>
<dbReference type="EMBL" id="GG738848">
    <property type="protein sequence ID" value="EFC49246.1"/>
    <property type="molecule type" value="Genomic_DNA"/>
</dbReference>
<dbReference type="InParanoid" id="D2V1Z4"/>
<organism evidence="5">
    <name type="scientific">Naegleria gruberi</name>
    <name type="common">Amoeba</name>
    <dbReference type="NCBI Taxonomy" id="5762"/>
    <lineage>
        <taxon>Eukaryota</taxon>
        <taxon>Discoba</taxon>
        <taxon>Heterolobosea</taxon>
        <taxon>Tetramitia</taxon>
        <taxon>Eutetramitia</taxon>
        <taxon>Vahlkampfiidae</taxon>
        <taxon>Naegleria</taxon>
    </lineage>
</organism>
<dbReference type="OrthoDB" id="10506225at2759"/>
<reference evidence="4 5" key="1">
    <citation type="journal article" date="2010" name="Cell">
        <title>The genome of Naegleria gruberi illuminates early eukaryotic versatility.</title>
        <authorList>
            <person name="Fritz-Laylin L.K."/>
            <person name="Prochnik S.E."/>
            <person name="Ginger M.L."/>
            <person name="Dacks J.B."/>
            <person name="Carpenter M.L."/>
            <person name="Field M.C."/>
            <person name="Kuo A."/>
            <person name="Paredez A."/>
            <person name="Chapman J."/>
            <person name="Pham J."/>
            <person name="Shu S."/>
            <person name="Neupane R."/>
            <person name="Cipriano M."/>
            <person name="Mancuso J."/>
            <person name="Tu H."/>
            <person name="Salamov A."/>
            <person name="Lindquist E."/>
            <person name="Shapiro H."/>
            <person name="Lucas S."/>
            <person name="Grigoriev I.V."/>
            <person name="Cande W.Z."/>
            <person name="Fulton C."/>
            <person name="Rokhsar D.S."/>
            <person name="Dawson S.C."/>
        </authorList>
    </citation>
    <scope>NUCLEOTIDE SEQUENCE [LARGE SCALE GENOMIC DNA]</scope>
    <source>
        <strain evidence="4 5">NEG-M</strain>
    </source>
</reference>
<dbReference type="InterPro" id="IPR001806">
    <property type="entry name" value="Small_GTPase"/>
</dbReference>
<evidence type="ECO:0000313" key="5">
    <source>
        <dbReference type="Proteomes" id="UP000006671"/>
    </source>
</evidence>
<dbReference type="PROSITE" id="PS51419">
    <property type="entry name" value="RAB"/>
    <property type="match status" value="1"/>
</dbReference>
<dbReference type="KEGG" id="ngr:NAEGRDRAFT_78196"/>
<keyword evidence="1" id="KW-0547">Nucleotide-binding</keyword>
<feature type="region of interest" description="Disordered" evidence="3">
    <location>
        <begin position="471"/>
        <end position="492"/>
    </location>
</feature>
<dbReference type="GO" id="GO:0005525">
    <property type="term" value="F:GTP binding"/>
    <property type="evidence" value="ECO:0007669"/>
    <property type="project" value="UniProtKB-KW"/>
</dbReference>
<dbReference type="AlphaFoldDB" id="D2V1Z4"/>
<dbReference type="GeneID" id="8862565"/>
<feature type="compositionally biased region" description="Polar residues" evidence="3">
    <location>
        <begin position="114"/>
        <end position="137"/>
    </location>
</feature>
<evidence type="ECO:0000256" key="3">
    <source>
        <dbReference type="SAM" id="MobiDB-lite"/>
    </source>
</evidence>
<protein>
    <submittedName>
        <fullName evidence="4">Rho small GTPase</fullName>
    </submittedName>
</protein>
<dbReference type="Pfam" id="PF00071">
    <property type="entry name" value="Ras"/>
    <property type="match status" value="1"/>
</dbReference>
<accession>D2V1Z4</accession>
<dbReference type="VEuPathDB" id="AmoebaDB:NAEGRDRAFT_78196"/>
<feature type="compositionally biased region" description="Basic and acidic residues" evidence="3">
    <location>
        <begin position="472"/>
        <end position="486"/>
    </location>
</feature>
<dbReference type="Proteomes" id="UP000006671">
    <property type="component" value="Unassembled WGS sequence"/>
</dbReference>
<keyword evidence="5" id="KW-1185">Reference proteome</keyword>
<sequence length="492" mass="56727">MLTVPCATTEFETITGATDISGKVKETQKTIETTRRSSIADISESYPSEFSFHSNSYLPPANYSNPSETVDDHQQEPTTLIDQLIQTFDELIIDKLVMGLLTPRKRERFSLNHQHSNNNLTPLSPITNRKSTQSMPTTPVGEDDFVRIMLVSGENWGVGQSSIAKRFVLNQFVEEKDSDFVSKHVSKSYSKEIILRTATQEKNNLTLLEENNNRMKENVTGSVESIYYTTPQMANNNLLTIGQQQQHSNSVGLSSERMSYLYDQQTNASPSTHSLLSNASSSVSNSSESLLFHPRSNVILQIEDYVPSYITDLETTDDRLSNCENYYDEQFYLEFKRNQQDYYYEKDVFLICFDGKNEDFLNYVYNEIETIRNACDEFTEYKIIALVLTKQDLNKEQNQANEEIHATTSTTILSEEKREQMIEKLLEETKLELFRVSAKDNVNIQELFQQMAEKAIAVKEKKSRLKAKLKKKMDTHQHNRQYEQQKHKCLLQ</sequence>